<proteinExistence type="predicted"/>
<organism evidence="2">
    <name type="scientific">Thermosporothrix sp. COM3</name>
    <dbReference type="NCBI Taxonomy" id="2490863"/>
    <lineage>
        <taxon>Bacteria</taxon>
        <taxon>Bacillati</taxon>
        <taxon>Chloroflexota</taxon>
        <taxon>Ktedonobacteria</taxon>
        <taxon>Ktedonobacterales</taxon>
        <taxon>Thermosporotrichaceae</taxon>
        <taxon>Thermosporothrix</taxon>
    </lineage>
</organism>
<sequence>MVLLDVFLEDEALEEEGRKRRSHFVRLYTAFPPSGSAAYWRALRSPSLPLEVLVLAVRSAGLDEAGRNTILEILIQRIQRSCEYWARCVVRSLSSGEHIALVEDLCADLYESLIRLWLDPHAHFWEENFQHSLLFQRRKIYKRFLLREGFDQNRQGKRIPRSLFSRLEYHEGVISPFETLDRTELYSLVQLLPEKLRTAVLFVFWYGWTEKDTARVLGVTDRTIRNRLRKAFLSLRSILD</sequence>
<accession>A0A455SUI9</accession>
<dbReference type="AlphaFoldDB" id="A0A455SUI9"/>
<name>A0A455SUI9_9CHLR</name>
<reference evidence="2" key="1">
    <citation type="submission" date="2018-12" db="EMBL/GenBank/DDBJ databases">
        <title>Novel natural products biosynthetic potential of the class Ktedonobacteria.</title>
        <authorList>
            <person name="Zheng Y."/>
            <person name="Saitou A."/>
            <person name="Wang C.M."/>
            <person name="Toyoda A."/>
            <person name="Minakuchi Y."/>
            <person name="Sekiguchi Y."/>
            <person name="Ueda K."/>
            <person name="Takano H."/>
            <person name="Sakai Y."/>
            <person name="Yokota A."/>
            <person name="Yabe S."/>
        </authorList>
    </citation>
    <scope>NUCLEOTIDE SEQUENCE</scope>
    <source>
        <strain evidence="2">COM3</strain>
    </source>
</reference>
<dbReference type="Gene3D" id="1.10.10.10">
    <property type="entry name" value="Winged helix-like DNA-binding domain superfamily/Winged helix DNA-binding domain"/>
    <property type="match status" value="1"/>
</dbReference>
<dbReference type="InterPro" id="IPR013249">
    <property type="entry name" value="RNA_pol_sigma70_r4_t2"/>
</dbReference>
<dbReference type="Pfam" id="PF08281">
    <property type="entry name" value="Sigma70_r4_2"/>
    <property type="match status" value="1"/>
</dbReference>
<dbReference type="GO" id="GO:0006352">
    <property type="term" value="P:DNA-templated transcription initiation"/>
    <property type="evidence" value="ECO:0007669"/>
    <property type="project" value="InterPro"/>
</dbReference>
<dbReference type="InterPro" id="IPR013324">
    <property type="entry name" value="RNA_pol_sigma_r3/r4-like"/>
</dbReference>
<dbReference type="EMBL" id="AP019376">
    <property type="protein sequence ID" value="BBH91310.1"/>
    <property type="molecule type" value="Genomic_DNA"/>
</dbReference>
<dbReference type="GO" id="GO:0003677">
    <property type="term" value="F:DNA binding"/>
    <property type="evidence" value="ECO:0007669"/>
    <property type="project" value="InterPro"/>
</dbReference>
<evidence type="ECO:0000259" key="1">
    <source>
        <dbReference type="Pfam" id="PF08281"/>
    </source>
</evidence>
<gene>
    <name evidence="2" type="ORF">KTC_60610</name>
</gene>
<feature type="domain" description="RNA polymerase sigma factor 70 region 4 type 2" evidence="1">
    <location>
        <begin position="184"/>
        <end position="232"/>
    </location>
</feature>
<dbReference type="SUPFAM" id="SSF88659">
    <property type="entry name" value="Sigma3 and sigma4 domains of RNA polymerase sigma factors"/>
    <property type="match status" value="1"/>
</dbReference>
<protein>
    <recommendedName>
        <fullName evidence="1">RNA polymerase sigma factor 70 region 4 type 2 domain-containing protein</fullName>
    </recommendedName>
</protein>
<dbReference type="GO" id="GO:0016987">
    <property type="term" value="F:sigma factor activity"/>
    <property type="evidence" value="ECO:0007669"/>
    <property type="project" value="InterPro"/>
</dbReference>
<dbReference type="InterPro" id="IPR036388">
    <property type="entry name" value="WH-like_DNA-bd_sf"/>
</dbReference>
<evidence type="ECO:0000313" key="2">
    <source>
        <dbReference type="EMBL" id="BBH91310.1"/>
    </source>
</evidence>